<accession>A0A9W6JJ39</accession>
<proteinExistence type="predicted"/>
<feature type="region of interest" description="Disordered" evidence="1">
    <location>
        <begin position="38"/>
        <end position="62"/>
    </location>
</feature>
<reference evidence="2" key="1">
    <citation type="journal article" date="2014" name="Int. J. Syst. Evol. Microbiol.">
        <title>Complete genome sequence of Corynebacterium casei LMG S-19264T (=DSM 44701T), isolated from a smear-ripened cheese.</title>
        <authorList>
            <consortium name="US DOE Joint Genome Institute (JGI-PGF)"/>
            <person name="Walter F."/>
            <person name="Albersmeier A."/>
            <person name="Kalinowski J."/>
            <person name="Ruckert C."/>
        </authorList>
    </citation>
    <scope>NUCLEOTIDE SEQUENCE</scope>
    <source>
        <strain evidence="2">VKM B-2555</strain>
    </source>
</reference>
<evidence type="ECO:0000313" key="3">
    <source>
        <dbReference type="Proteomes" id="UP001143364"/>
    </source>
</evidence>
<sequence length="62" mass="6632">MGGVSGMRVAQALQGAPFAVHIARGRLAMGVFLANRVRSERKQPQRDRYGSSSDLPPLPPTA</sequence>
<evidence type="ECO:0000313" key="2">
    <source>
        <dbReference type="EMBL" id="GLK76994.1"/>
    </source>
</evidence>
<feature type="compositionally biased region" description="Basic and acidic residues" evidence="1">
    <location>
        <begin position="38"/>
        <end position="49"/>
    </location>
</feature>
<dbReference type="EMBL" id="BSFK01000010">
    <property type="protein sequence ID" value="GLK76994.1"/>
    <property type="molecule type" value="Genomic_DNA"/>
</dbReference>
<organism evidence="2 3">
    <name type="scientific">Methylopila jiangsuensis</name>
    <dbReference type="NCBI Taxonomy" id="586230"/>
    <lineage>
        <taxon>Bacteria</taxon>
        <taxon>Pseudomonadati</taxon>
        <taxon>Pseudomonadota</taxon>
        <taxon>Alphaproteobacteria</taxon>
        <taxon>Hyphomicrobiales</taxon>
        <taxon>Methylopilaceae</taxon>
        <taxon>Methylopila</taxon>
    </lineage>
</organism>
<keyword evidence="3" id="KW-1185">Reference proteome</keyword>
<dbReference type="Proteomes" id="UP001143364">
    <property type="component" value="Unassembled WGS sequence"/>
</dbReference>
<reference evidence="2" key="2">
    <citation type="submission" date="2023-01" db="EMBL/GenBank/DDBJ databases">
        <authorList>
            <person name="Sun Q."/>
            <person name="Evtushenko L."/>
        </authorList>
    </citation>
    <scope>NUCLEOTIDE SEQUENCE</scope>
    <source>
        <strain evidence="2">VKM B-2555</strain>
    </source>
</reference>
<name>A0A9W6JJ39_9HYPH</name>
<protein>
    <submittedName>
        <fullName evidence="2">Uncharacterized protein</fullName>
    </submittedName>
</protein>
<dbReference type="AlphaFoldDB" id="A0A9W6JJ39"/>
<evidence type="ECO:0000256" key="1">
    <source>
        <dbReference type="SAM" id="MobiDB-lite"/>
    </source>
</evidence>
<gene>
    <name evidence="2" type="ORF">GCM10008171_22480</name>
</gene>
<comment type="caution">
    <text evidence="2">The sequence shown here is derived from an EMBL/GenBank/DDBJ whole genome shotgun (WGS) entry which is preliminary data.</text>
</comment>